<dbReference type="EMBL" id="JADKNH010000006">
    <property type="protein sequence ID" value="MBF4693562.1"/>
    <property type="molecule type" value="Genomic_DNA"/>
</dbReference>
<evidence type="ECO:0000259" key="1">
    <source>
        <dbReference type="PROSITE" id="PS50042"/>
    </source>
</evidence>
<dbReference type="SMART" id="SM00100">
    <property type="entry name" value="cNMP"/>
    <property type="match status" value="1"/>
</dbReference>
<evidence type="ECO:0000313" key="2">
    <source>
        <dbReference type="EMBL" id="MBF4693562.1"/>
    </source>
</evidence>
<dbReference type="CDD" id="cd00038">
    <property type="entry name" value="CAP_ED"/>
    <property type="match status" value="1"/>
</dbReference>
<sequence>MNDALRKIGSIMKFNQDDIIFFEGEPGDAIYILLSGSVIACRTSDIDGRMIVLAKLKTGAVFGEMAVIHDHKRSATIIAQEPILTLRIDKENFGQFIMLEPKYAINMLKTLAGRIKCTRSRCAEKGC</sequence>
<feature type="domain" description="Cyclic nucleotide-binding" evidence="1">
    <location>
        <begin position="1"/>
        <end position="98"/>
    </location>
</feature>
<dbReference type="SUPFAM" id="SSF51206">
    <property type="entry name" value="cAMP-binding domain-like"/>
    <property type="match status" value="1"/>
</dbReference>
<dbReference type="PANTHER" id="PTHR23011:SF28">
    <property type="entry name" value="CYCLIC NUCLEOTIDE-BINDING DOMAIN CONTAINING PROTEIN"/>
    <property type="match status" value="1"/>
</dbReference>
<dbReference type="Pfam" id="PF00027">
    <property type="entry name" value="cNMP_binding"/>
    <property type="match status" value="1"/>
</dbReference>
<dbReference type="RefSeq" id="WP_194701806.1">
    <property type="nucleotide sequence ID" value="NZ_JADKNH010000006.1"/>
</dbReference>
<name>A0ABR9ZSW7_9FIRM</name>
<evidence type="ECO:0000313" key="3">
    <source>
        <dbReference type="Proteomes" id="UP000614200"/>
    </source>
</evidence>
<dbReference type="InterPro" id="IPR018488">
    <property type="entry name" value="cNMP-bd_CS"/>
</dbReference>
<dbReference type="Proteomes" id="UP000614200">
    <property type="component" value="Unassembled WGS sequence"/>
</dbReference>
<reference evidence="2 3" key="1">
    <citation type="submission" date="2020-11" db="EMBL/GenBank/DDBJ databases">
        <title>Fusibacter basophilias sp. nov.</title>
        <authorList>
            <person name="Qiu D."/>
        </authorList>
    </citation>
    <scope>NUCLEOTIDE SEQUENCE [LARGE SCALE GENOMIC DNA]</scope>
    <source>
        <strain evidence="2 3">Q10-2</strain>
    </source>
</reference>
<dbReference type="Gene3D" id="2.60.120.10">
    <property type="entry name" value="Jelly Rolls"/>
    <property type="match status" value="1"/>
</dbReference>
<dbReference type="PROSITE" id="PS50042">
    <property type="entry name" value="CNMP_BINDING_3"/>
    <property type="match status" value="1"/>
</dbReference>
<organism evidence="2 3">
    <name type="scientific">Fusibacter ferrireducens</name>
    <dbReference type="NCBI Taxonomy" id="2785058"/>
    <lineage>
        <taxon>Bacteria</taxon>
        <taxon>Bacillati</taxon>
        <taxon>Bacillota</taxon>
        <taxon>Clostridia</taxon>
        <taxon>Eubacteriales</taxon>
        <taxon>Eubacteriales Family XII. Incertae Sedis</taxon>
        <taxon>Fusibacter</taxon>
    </lineage>
</organism>
<comment type="caution">
    <text evidence="2">The sequence shown here is derived from an EMBL/GenBank/DDBJ whole genome shotgun (WGS) entry which is preliminary data.</text>
</comment>
<proteinExistence type="predicted"/>
<dbReference type="InterPro" id="IPR018490">
    <property type="entry name" value="cNMP-bd_dom_sf"/>
</dbReference>
<dbReference type="PANTHER" id="PTHR23011">
    <property type="entry name" value="CYCLIC NUCLEOTIDE-BINDING DOMAIN CONTAINING PROTEIN"/>
    <property type="match status" value="1"/>
</dbReference>
<protein>
    <submittedName>
        <fullName evidence="2">Cyclic nucleotide-binding domain-containing protein</fullName>
    </submittedName>
</protein>
<keyword evidence="3" id="KW-1185">Reference proteome</keyword>
<gene>
    <name evidence="2" type="ORF">ISU02_10540</name>
</gene>
<dbReference type="PROSITE" id="PS00889">
    <property type="entry name" value="CNMP_BINDING_2"/>
    <property type="match status" value="1"/>
</dbReference>
<dbReference type="InterPro" id="IPR000595">
    <property type="entry name" value="cNMP-bd_dom"/>
</dbReference>
<dbReference type="InterPro" id="IPR014710">
    <property type="entry name" value="RmlC-like_jellyroll"/>
</dbReference>
<accession>A0ABR9ZSW7</accession>